<sequence length="78" mass="8908">MSDNVYRVTEVVGSSTKGVEDAIRKAVDRAAQTLRHVDWFEVTEIRGHVEHNELSHYQVGLKIGFRLETQDERPTTTP</sequence>
<dbReference type="Pfam" id="PF07311">
    <property type="entry name" value="Dodecin"/>
    <property type="match status" value="1"/>
</dbReference>
<gene>
    <name evidence="1" type="ORF">GCM10009545_08320</name>
</gene>
<dbReference type="EMBL" id="BAAAHC010000003">
    <property type="protein sequence ID" value="GAA0508567.1"/>
    <property type="molecule type" value="Genomic_DNA"/>
</dbReference>
<dbReference type="InterPro" id="IPR036694">
    <property type="entry name" value="Dodecin-like_sf"/>
</dbReference>
<dbReference type="Proteomes" id="UP001500220">
    <property type="component" value="Unassembled WGS sequence"/>
</dbReference>
<proteinExistence type="predicted"/>
<dbReference type="PANTHER" id="PTHR39324:SF1">
    <property type="entry name" value="CALCIUM DODECIN"/>
    <property type="match status" value="1"/>
</dbReference>
<dbReference type="InterPro" id="IPR050049">
    <property type="entry name" value="Dodecin_bact"/>
</dbReference>
<keyword evidence="2" id="KW-1185">Reference proteome</keyword>
<dbReference type="InterPro" id="IPR025543">
    <property type="entry name" value="Dodecin-like"/>
</dbReference>
<dbReference type="InterPro" id="IPR009923">
    <property type="entry name" value="Dodecin"/>
</dbReference>
<evidence type="ECO:0000313" key="2">
    <source>
        <dbReference type="Proteomes" id="UP001500220"/>
    </source>
</evidence>
<protein>
    <submittedName>
        <fullName evidence="1">Dodecin family protein</fullName>
    </submittedName>
</protein>
<evidence type="ECO:0000313" key="1">
    <source>
        <dbReference type="EMBL" id="GAA0508567.1"/>
    </source>
</evidence>
<dbReference type="RefSeq" id="WP_188986966.1">
    <property type="nucleotide sequence ID" value="NZ_BAAAHC010000003.1"/>
</dbReference>
<dbReference type="PANTHER" id="PTHR39324">
    <property type="entry name" value="CALCIUM DODECIN"/>
    <property type="match status" value="1"/>
</dbReference>
<dbReference type="NCBIfam" id="NF043052">
    <property type="entry name" value="DodecBact"/>
    <property type="match status" value="1"/>
</dbReference>
<name>A0ABN1BZ75_9PSEU</name>
<organism evidence="1 2">
    <name type="scientific">Saccharopolyspora thermophila</name>
    <dbReference type="NCBI Taxonomy" id="89367"/>
    <lineage>
        <taxon>Bacteria</taxon>
        <taxon>Bacillati</taxon>
        <taxon>Actinomycetota</taxon>
        <taxon>Actinomycetes</taxon>
        <taxon>Pseudonocardiales</taxon>
        <taxon>Pseudonocardiaceae</taxon>
        <taxon>Saccharopolyspora</taxon>
    </lineage>
</organism>
<reference evidence="1 2" key="1">
    <citation type="journal article" date="2019" name="Int. J. Syst. Evol. Microbiol.">
        <title>The Global Catalogue of Microorganisms (GCM) 10K type strain sequencing project: providing services to taxonomists for standard genome sequencing and annotation.</title>
        <authorList>
            <consortium name="The Broad Institute Genomics Platform"/>
            <consortium name="The Broad Institute Genome Sequencing Center for Infectious Disease"/>
            <person name="Wu L."/>
            <person name="Ma J."/>
        </authorList>
    </citation>
    <scope>NUCLEOTIDE SEQUENCE [LARGE SCALE GENOMIC DNA]</scope>
    <source>
        <strain evidence="1 2">JCM 10664</strain>
    </source>
</reference>
<dbReference type="SUPFAM" id="SSF89807">
    <property type="entry name" value="Dodecin-like"/>
    <property type="match status" value="1"/>
</dbReference>
<comment type="caution">
    <text evidence="1">The sequence shown here is derived from an EMBL/GenBank/DDBJ whole genome shotgun (WGS) entry which is preliminary data.</text>
</comment>
<accession>A0ABN1BZ75</accession>
<dbReference type="Gene3D" id="3.30.1660.10">
    <property type="entry name" value="Flavin-binding protein dodecin"/>
    <property type="match status" value="1"/>
</dbReference>